<protein>
    <recommendedName>
        <fullName evidence="5">Peptidase C1A papain C-terminal domain-containing protein</fullName>
    </recommendedName>
</protein>
<dbReference type="AlphaFoldDB" id="A0A9X9WCU2"/>
<dbReference type="Gene3D" id="3.90.70.10">
    <property type="entry name" value="Cysteine proteinases"/>
    <property type="match status" value="1"/>
</dbReference>
<evidence type="ECO:0008006" key="5">
    <source>
        <dbReference type="Google" id="ProtNLM"/>
    </source>
</evidence>
<reference evidence="2 3" key="2">
    <citation type="submission" date="2020-02" db="EMBL/GenBank/DDBJ databases">
        <authorList>
            <person name="Sun Q."/>
            <person name="Inoue M."/>
        </authorList>
    </citation>
    <scope>NUCLEOTIDE SEQUENCE [LARGE SCALE GENOMIC DNA]</scope>
    <source>
        <strain evidence="2 3">KCTC 22478</strain>
    </source>
</reference>
<sequence>MSWPFLSAAKEKLALTDDEVGFLREGGIRSYDEFHAVLAASPSLDQPGSRIRRRPLMERMRNIEDCLSPEYRAFIDQPRPATGLAGGANLLTAGGGPPQPVPNWPPPADAEALGGKPQPWPNLGLPVAQRPLWPPRDQLGAETCIGFAASGALERAWMAPGAAAPDPLSAIYLYNRSRARLPPGSLPAGFAKGGSRLEGVRLSLPLDGACPEADWPDGTPPDQAPSAAALASAVKTDKLVYWDLSPKRFIRPPKAARVVFDLLNAGVPVAVAAPLFKDPNAPQNQNNWNYDYAAFSGKVADPTPTWERLEDGHAVAVLGFQADPTQDDGGWFIFRNSLGRSWATNPNIPGILPRVPERGWGAMSATYVERHVWEILALLPGQP</sequence>
<evidence type="ECO:0000313" key="1">
    <source>
        <dbReference type="EMBL" id="MBR0658152.1"/>
    </source>
</evidence>
<keyword evidence="3" id="KW-1185">Reference proteome</keyword>
<evidence type="ECO:0000313" key="4">
    <source>
        <dbReference type="Proteomes" id="UP001138708"/>
    </source>
</evidence>
<organism evidence="1 4">
    <name type="scientific">Neoroseomonas oryzicola</name>
    <dbReference type="NCBI Taxonomy" id="535904"/>
    <lineage>
        <taxon>Bacteria</taxon>
        <taxon>Pseudomonadati</taxon>
        <taxon>Pseudomonadota</taxon>
        <taxon>Alphaproteobacteria</taxon>
        <taxon>Acetobacterales</taxon>
        <taxon>Acetobacteraceae</taxon>
        <taxon>Neoroseomonas</taxon>
    </lineage>
</organism>
<reference evidence="1" key="1">
    <citation type="submission" date="2020-01" db="EMBL/GenBank/DDBJ databases">
        <authorList>
            <person name="Rat A."/>
        </authorList>
    </citation>
    <scope>NUCLEOTIDE SEQUENCE</scope>
    <source>
        <strain evidence="1">LMG 31161</strain>
    </source>
</reference>
<accession>A0A9X9WCU2</accession>
<dbReference type="SUPFAM" id="SSF54001">
    <property type="entry name" value="Cysteine proteinases"/>
    <property type="match status" value="1"/>
</dbReference>
<dbReference type="RefSeq" id="WP_168039155.1">
    <property type="nucleotide sequence ID" value="NZ_JAAEDK010000005.1"/>
</dbReference>
<dbReference type="InterPro" id="IPR038765">
    <property type="entry name" value="Papain-like_cys_pep_sf"/>
</dbReference>
<evidence type="ECO:0000313" key="2">
    <source>
        <dbReference type="EMBL" id="NKE16031.1"/>
    </source>
</evidence>
<proteinExistence type="predicted"/>
<reference evidence="1" key="3">
    <citation type="journal article" date="2021" name="Syst. Appl. Microbiol.">
        <title>Roseomonas hellenica sp. nov., isolated from roots of wild-growing Alkanna tinctoria.</title>
        <authorList>
            <person name="Rat A."/>
            <person name="Naranjo H.D."/>
            <person name="Lebbe L."/>
            <person name="Cnockaert M."/>
            <person name="Krigas N."/>
            <person name="Grigoriadou K."/>
            <person name="Maloupa E."/>
            <person name="Willems A."/>
        </authorList>
    </citation>
    <scope>NUCLEOTIDE SEQUENCE</scope>
    <source>
        <strain evidence="1">LMG 31161</strain>
    </source>
</reference>
<comment type="caution">
    <text evidence="1">The sequence shown here is derived from an EMBL/GenBank/DDBJ whole genome shotgun (WGS) entry which is preliminary data.</text>
</comment>
<dbReference type="EMBL" id="JAAVUP010000001">
    <property type="protein sequence ID" value="NKE16031.1"/>
    <property type="molecule type" value="Genomic_DNA"/>
</dbReference>
<dbReference type="EMBL" id="JAAEDK010000005">
    <property type="protein sequence ID" value="MBR0658152.1"/>
    <property type="molecule type" value="Genomic_DNA"/>
</dbReference>
<evidence type="ECO:0000313" key="3">
    <source>
        <dbReference type="Proteomes" id="UP000746741"/>
    </source>
</evidence>
<dbReference type="Proteomes" id="UP000746741">
    <property type="component" value="Unassembled WGS sequence"/>
</dbReference>
<dbReference type="Proteomes" id="UP001138708">
    <property type="component" value="Unassembled WGS sequence"/>
</dbReference>
<name>A0A9X9WCU2_9PROT</name>
<gene>
    <name evidence="2" type="ORF">GWK15_03690</name>
    <name evidence="1" type="ORF">GXW75_02735</name>
</gene>